<gene>
    <name evidence="1" type="ORF">ISP13_14830</name>
</gene>
<reference evidence="1 2" key="1">
    <citation type="submission" date="2020-10" db="EMBL/GenBank/DDBJ databases">
        <title>Phylogeny of dyella-like bacteria.</title>
        <authorList>
            <person name="Fu J."/>
        </authorList>
    </citation>
    <scope>NUCLEOTIDE SEQUENCE [LARGE SCALE GENOMIC DNA]</scope>
    <source>
        <strain evidence="1 2">DHOB07</strain>
    </source>
</reference>
<evidence type="ECO:0000313" key="2">
    <source>
        <dbReference type="Proteomes" id="UP001620405"/>
    </source>
</evidence>
<dbReference type="RefSeq" id="WP_284396446.1">
    <property type="nucleotide sequence ID" value="NZ_BSNQ01000003.1"/>
</dbReference>
<keyword evidence="2" id="KW-1185">Reference proteome</keyword>
<dbReference type="EMBL" id="JADIKG010000013">
    <property type="protein sequence ID" value="MFK2874816.1"/>
    <property type="molecule type" value="Genomic_DNA"/>
</dbReference>
<protein>
    <submittedName>
        <fullName evidence="1">Uncharacterized protein</fullName>
    </submittedName>
</protein>
<name>A0ABW8J123_9GAMM</name>
<organism evidence="1 2">
    <name type="scientific">Dyella lipolytica</name>
    <dbReference type="NCBI Taxonomy" id="1867835"/>
    <lineage>
        <taxon>Bacteria</taxon>
        <taxon>Pseudomonadati</taxon>
        <taxon>Pseudomonadota</taxon>
        <taxon>Gammaproteobacteria</taxon>
        <taxon>Lysobacterales</taxon>
        <taxon>Rhodanobacteraceae</taxon>
        <taxon>Dyella</taxon>
    </lineage>
</organism>
<evidence type="ECO:0000313" key="1">
    <source>
        <dbReference type="EMBL" id="MFK2874816.1"/>
    </source>
</evidence>
<accession>A0ABW8J123</accession>
<sequence length="139" mass="15897">MTVNQGALVETLIQLSDFRQYGMAESLLAACERAQLEQLLLISDRAFNQRLVYSLERQLKRSREATYKPRGSLLAVLVGIFNRWCNEGHRPAIRCVSGELKRECLAALMRLPELDREVYSMMREFSLPEESTTSCGCSY</sequence>
<comment type="caution">
    <text evidence="1">The sequence shown here is derived from an EMBL/GenBank/DDBJ whole genome shotgun (WGS) entry which is preliminary data.</text>
</comment>
<dbReference type="Proteomes" id="UP001620405">
    <property type="component" value="Unassembled WGS sequence"/>
</dbReference>
<proteinExistence type="predicted"/>